<dbReference type="Proteomes" id="UP000271889">
    <property type="component" value="Unassembled WGS sequence"/>
</dbReference>
<sequence>MNCDRRIWQRLSTANSVSLEVKKWNTNKKSFANSAP</sequence>
<accession>A0A3P6RKK2</accession>
<gene>
    <name evidence="1" type="ORF">CGOC_LOCUS5135</name>
</gene>
<dbReference type="AlphaFoldDB" id="A0A3P6RKK2"/>
<evidence type="ECO:0000313" key="2">
    <source>
        <dbReference type="Proteomes" id="UP000271889"/>
    </source>
</evidence>
<organism evidence="1 2">
    <name type="scientific">Cylicostephanus goldi</name>
    <name type="common">Nematode worm</name>
    <dbReference type="NCBI Taxonomy" id="71465"/>
    <lineage>
        <taxon>Eukaryota</taxon>
        <taxon>Metazoa</taxon>
        <taxon>Ecdysozoa</taxon>
        <taxon>Nematoda</taxon>
        <taxon>Chromadorea</taxon>
        <taxon>Rhabditida</taxon>
        <taxon>Rhabditina</taxon>
        <taxon>Rhabditomorpha</taxon>
        <taxon>Strongyloidea</taxon>
        <taxon>Strongylidae</taxon>
        <taxon>Cylicostephanus</taxon>
    </lineage>
</organism>
<keyword evidence="2" id="KW-1185">Reference proteome</keyword>
<dbReference type="EMBL" id="UYRV01015201">
    <property type="protein sequence ID" value="VDK60829.1"/>
    <property type="molecule type" value="Genomic_DNA"/>
</dbReference>
<reference evidence="1 2" key="1">
    <citation type="submission" date="2018-11" db="EMBL/GenBank/DDBJ databases">
        <authorList>
            <consortium name="Pathogen Informatics"/>
        </authorList>
    </citation>
    <scope>NUCLEOTIDE SEQUENCE [LARGE SCALE GENOMIC DNA]</scope>
</reference>
<evidence type="ECO:0000313" key="1">
    <source>
        <dbReference type="EMBL" id="VDK60829.1"/>
    </source>
</evidence>
<name>A0A3P6RKK2_CYLGO</name>
<proteinExistence type="predicted"/>
<protein>
    <submittedName>
        <fullName evidence="1">Uncharacterized protein</fullName>
    </submittedName>
</protein>